<evidence type="ECO:0000256" key="4">
    <source>
        <dbReference type="ARBA" id="ARBA00023136"/>
    </source>
</evidence>
<evidence type="ECO:0000256" key="2">
    <source>
        <dbReference type="ARBA" id="ARBA00022692"/>
    </source>
</evidence>
<evidence type="ECO:0000313" key="7">
    <source>
        <dbReference type="Proteomes" id="UP000253872"/>
    </source>
</evidence>
<sequence>MQEEFSPQPSLEKQRNLMYLLYGLFGLGMIFGGLPTLIGVILAYIRRDELIHTHYHDHINYLIRTFWGVVIGMLIGGLLTFIFIGVLIIWAAGIWYIFRVVYGFIKLMDNQSVTPTGWLK</sequence>
<keyword evidence="3 5" id="KW-1133">Transmembrane helix</keyword>
<organism evidence="6 7">
    <name type="scientific">Haemophilus sputorum</name>
    <dbReference type="NCBI Taxonomy" id="1078480"/>
    <lineage>
        <taxon>Bacteria</taxon>
        <taxon>Pseudomonadati</taxon>
        <taxon>Pseudomonadota</taxon>
        <taxon>Gammaproteobacteria</taxon>
        <taxon>Pasteurellales</taxon>
        <taxon>Pasteurellaceae</taxon>
        <taxon>Haemophilus</taxon>
    </lineage>
</organism>
<keyword evidence="2 5" id="KW-0812">Transmembrane</keyword>
<dbReference type="EMBL" id="QEPN01000007">
    <property type="protein sequence ID" value="RDE70506.1"/>
    <property type="molecule type" value="Genomic_DNA"/>
</dbReference>
<evidence type="ECO:0000313" key="6">
    <source>
        <dbReference type="EMBL" id="RDE70506.1"/>
    </source>
</evidence>
<accession>A0A369YGK7</accession>
<dbReference type="AlphaFoldDB" id="A0A369YGK7"/>
<comment type="subcellular location">
    <subcellularLocation>
        <location evidence="1">Membrane</location>
        <topology evidence="1">Multi-pass membrane protein</topology>
    </subcellularLocation>
</comment>
<evidence type="ECO:0000256" key="1">
    <source>
        <dbReference type="ARBA" id="ARBA00004141"/>
    </source>
</evidence>
<dbReference type="RefSeq" id="WP_111403579.1">
    <property type="nucleotide sequence ID" value="NZ_QEPN01000007.1"/>
</dbReference>
<evidence type="ECO:0000256" key="3">
    <source>
        <dbReference type="ARBA" id="ARBA00022989"/>
    </source>
</evidence>
<reference evidence="6 7" key="1">
    <citation type="submission" date="2018-05" db="EMBL/GenBank/DDBJ databases">
        <title>Draft Genome Sequences for a Diverse set of 7 Haemophilus Species.</title>
        <authorList>
            <person name="Nichols M."/>
            <person name="Topaz N."/>
            <person name="Wang X."/>
            <person name="Wang X."/>
            <person name="Boxrud D."/>
        </authorList>
    </citation>
    <scope>NUCLEOTIDE SEQUENCE [LARGE SCALE GENOMIC DNA]</scope>
    <source>
        <strain evidence="6 7">C2002001239</strain>
    </source>
</reference>
<dbReference type="InterPro" id="IPR019109">
    <property type="entry name" value="MamF_MmsF"/>
</dbReference>
<feature type="transmembrane region" description="Helical" evidence="5">
    <location>
        <begin position="20"/>
        <end position="45"/>
    </location>
</feature>
<proteinExistence type="predicted"/>
<comment type="caution">
    <text evidence="6">The sequence shown here is derived from an EMBL/GenBank/DDBJ whole genome shotgun (WGS) entry which is preliminary data.</text>
</comment>
<protein>
    <recommendedName>
        <fullName evidence="8">DUF4870 domain-containing protein</fullName>
    </recommendedName>
</protein>
<dbReference type="STRING" id="1035839.GCA_000238795_01758"/>
<evidence type="ECO:0008006" key="8">
    <source>
        <dbReference type="Google" id="ProtNLM"/>
    </source>
</evidence>
<gene>
    <name evidence="6" type="ORF">DPV93_08215</name>
</gene>
<feature type="transmembrane region" description="Helical" evidence="5">
    <location>
        <begin position="66"/>
        <end position="98"/>
    </location>
</feature>
<name>A0A369YGK7_9PAST</name>
<dbReference type="Proteomes" id="UP000253872">
    <property type="component" value="Unassembled WGS sequence"/>
</dbReference>
<dbReference type="Pfam" id="PF09685">
    <property type="entry name" value="MamF_MmsF"/>
    <property type="match status" value="1"/>
</dbReference>
<evidence type="ECO:0000256" key="5">
    <source>
        <dbReference type="SAM" id="Phobius"/>
    </source>
</evidence>
<keyword evidence="4 5" id="KW-0472">Membrane</keyword>